<evidence type="ECO:0000256" key="1">
    <source>
        <dbReference type="SAM" id="Phobius"/>
    </source>
</evidence>
<protein>
    <submittedName>
        <fullName evidence="2">Uncharacterized protein</fullName>
    </submittedName>
</protein>
<dbReference type="EMBL" id="CP030104">
    <property type="protein sequence ID" value="AWX43512.1"/>
    <property type="molecule type" value="Genomic_DNA"/>
</dbReference>
<gene>
    <name evidence="2" type="ORF">HME9304_00501</name>
</gene>
<dbReference type="Proteomes" id="UP000248536">
    <property type="component" value="Chromosome"/>
</dbReference>
<reference evidence="2 3" key="1">
    <citation type="submission" date="2018-06" db="EMBL/GenBank/DDBJ databases">
        <title>Spongiibacterium sp. HME9304 Genome sequencing and assembly.</title>
        <authorList>
            <person name="Kang H."/>
            <person name="Kim H."/>
            <person name="Joh K."/>
        </authorList>
    </citation>
    <scope>NUCLEOTIDE SEQUENCE [LARGE SCALE GENOMIC DNA]</scope>
    <source>
        <strain evidence="2 3">HME9304</strain>
    </source>
</reference>
<keyword evidence="1" id="KW-0472">Membrane</keyword>
<sequence length="39" mass="4859">MRWDLTQFKKKYHNYNIIIDILKKAILIMVFDLDFHSVF</sequence>
<feature type="transmembrane region" description="Helical" evidence="1">
    <location>
        <begin position="12"/>
        <end position="31"/>
    </location>
</feature>
<dbReference type="KEGG" id="spon:HME9304_00501"/>
<keyword evidence="1" id="KW-1133">Transmembrane helix</keyword>
<evidence type="ECO:0000313" key="2">
    <source>
        <dbReference type="EMBL" id="AWX43512.1"/>
    </source>
</evidence>
<keyword evidence="1" id="KW-0812">Transmembrane</keyword>
<organism evidence="2 3">
    <name type="scientific">Flagellimonas maritima</name>
    <dbReference type="NCBI Taxonomy" id="1383885"/>
    <lineage>
        <taxon>Bacteria</taxon>
        <taxon>Pseudomonadati</taxon>
        <taxon>Bacteroidota</taxon>
        <taxon>Flavobacteriia</taxon>
        <taxon>Flavobacteriales</taxon>
        <taxon>Flavobacteriaceae</taxon>
        <taxon>Flagellimonas</taxon>
    </lineage>
</organism>
<name>A0A2Z4LNT2_9FLAO</name>
<dbReference type="AlphaFoldDB" id="A0A2Z4LNT2"/>
<evidence type="ECO:0000313" key="3">
    <source>
        <dbReference type="Proteomes" id="UP000248536"/>
    </source>
</evidence>
<keyword evidence="3" id="KW-1185">Reference proteome</keyword>
<proteinExistence type="predicted"/>
<accession>A0A2Z4LNT2</accession>